<dbReference type="PANTHER" id="PTHR30290">
    <property type="entry name" value="PERIPLASMIC BINDING COMPONENT OF ABC TRANSPORTER"/>
    <property type="match status" value="1"/>
</dbReference>
<dbReference type="InterPro" id="IPR000914">
    <property type="entry name" value="SBP_5_dom"/>
</dbReference>
<dbReference type="InterPro" id="IPR039424">
    <property type="entry name" value="SBP_5"/>
</dbReference>
<name>A0A1I0ZHM2_9CELL</name>
<evidence type="ECO:0000313" key="6">
    <source>
        <dbReference type="EMBL" id="SFB25164.1"/>
    </source>
</evidence>
<dbReference type="GO" id="GO:0015833">
    <property type="term" value="P:peptide transport"/>
    <property type="evidence" value="ECO:0007669"/>
    <property type="project" value="TreeGrafter"/>
</dbReference>
<dbReference type="PIRSF" id="PIRSF002741">
    <property type="entry name" value="MppA"/>
    <property type="match status" value="1"/>
</dbReference>
<evidence type="ECO:0000256" key="3">
    <source>
        <dbReference type="ARBA" id="ARBA00022729"/>
    </source>
</evidence>
<keyword evidence="2" id="KW-0813">Transport</keyword>
<dbReference type="Proteomes" id="UP000199012">
    <property type="component" value="Unassembled WGS sequence"/>
</dbReference>
<evidence type="ECO:0000313" key="7">
    <source>
        <dbReference type="Proteomes" id="UP000199012"/>
    </source>
</evidence>
<dbReference type="InterPro" id="IPR030678">
    <property type="entry name" value="Peptide/Ni-bd"/>
</dbReference>
<dbReference type="CDD" id="cd08501">
    <property type="entry name" value="PBP2_Lpqw"/>
    <property type="match status" value="1"/>
</dbReference>
<dbReference type="STRING" id="988821.SAMN05421867_11180"/>
<dbReference type="RefSeq" id="WP_090033530.1">
    <property type="nucleotide sequence ID" value="NZ_BONM01000007.1"/>
</dbReference>
<feature type="signal peptide" evidence="4">
    <location>
        <begin position="1"/>
        <end position="17"/>
    </location>
</feature>
<dbReference type="Pfam" id="PF00496">
    <property type="entry name" value="SBP_bac_5"/>
    <property type="match status" value="1"/>
</dbReference>
<organism evidence="6 7">
    <name type="scientific">Cellulomonas marina</name>
    <dbReference type="NCBI Taxonomy" id="988821"/>
    <lineage>
        <taxon>Bacteria</taxon>
        <taxon>Bacillati</taxon>
        <taxon>Actinomycetota</taxon>
        <taxon>Actinomycetes</taxon>
        <taxon>Micrococcales</taxon>
        <taxon>Cellulomonadaceae</taxon>
        <taxon>Cellulomonas</taxon>
    </lineage>
</organism>
<comment type="similarity">
    <text evidence="1">Belongs to the bacterial solute-binding protein 5 family.</text>
</comment>
<sequence>MRITRRAAAAVSLTAGAALVLSACSGDSGDGDGDATAPADDAGLSQESAVYIGWNQPFFSYNANSATGNATANAIVKYLISSSFNYYDQDLALTPDESFGSYEVTSEDPLTVEYTLADGVQWSDEVPVTPTDMLLEWAAQSGQYNNVEPEYDDEGNVTNQEAVDAGVYFDAVSSCVPLIEEKPETGDSTFTITYSVPFADWETCLTGPNLPAHVVGQRALGIEDAAEATQAVQDAIVNDDLEALGKIAKVWSTDFNYTSLPDDPGLYLSTGAYVMTDFVENQYMTLEANENYTGDLAAGIQTVTIRYNEDPLAQVQALQNGELDLISPQSTADVLASLEAIEGLEVQTGDEGTYEHVDLQFANGGPFDPATYGGDAEKAKLVRQAFLKTIPRQQIVDTLIAPLNPEAELRSSYTTVPGSPNYDPIVEGNGMTEQYGEVDIAGAQALLAQAGVTTPIQVRLLFAPDNVRRQNQYQLIADSATQAGFEVVPYQVQTDWGTDLSNATNFYDAALFGWQSTSTAVTESQANYETGGGNNYYGYSNPQVDALYDELAVTTDEDRQGEILTEIEALLVEDAFGVTIFQFPGVTAWDPTAISGVSKISISPTIFAGFWNWTPGEGA</sequence>
<feature type="domain" description="Solute-binding protein family 5" evidence="5">
    <location>
        <begin position="104"/>
        <end position="532"/>
    </location>
</feature>
<evidence type="ECO:0000259" key="5">
    <source>
        <dbReference type="Pfam" id="PF00496"/>
    </source>
</evidence>
<evidence type="ECO:0000256" key="2">
    <source>
        <dbReference type="ARBA" id="ARBA00022448"/>
    </source>
</evidence>
<dbReference type="OrthoDB" id="7888869at2"/>
<dbReference type="GO" id="GO:0042597">
    <property type="term" value="C:periplasmic space"/>
    <property type="evidence" value="ECO:0007669"/>
    <property type="project" value="UniProtKB-ARBA"/>
</dbReference>
<dbReference type="GO" id="GO:1904680">
    <property type="term" value="F:peptide transmembrane transporter activity"/>
    <property type="evidence" value="ECO:0007669"/>
    <property type="project" value="TreeGrafter"/>
</dbReference>
<evidence type="ECO:0000256" key="1">
    <source>
        <dbReference type="ARBA" id="ARBA00005695"/>
    </source>
</evidence>
<dbReference type="EMBL" id="FOKA01000011">
    <property type="protein sequence ID" value="SFB25164.1"/>
    <property type="molecule type" value="Genomic_DNA"/>
</dbReference>
<dbReference type="Gene3D" id="3.10.105.10">
    <property type="entry name" value="Dipeptide-binding Protein, Domain 3"/>
    <property type="match status" value="1"/>
</dbReference>
<dbReference type="Gene3D" id="3.40.190.10">
    <property type="entry name" value="Periplasmic binding protein-like II"/>
    <property type="match status" value="1"/>
</dbReference>
<evidence type="ECO:0000256" key="4">
    <source>
        <dbReference type="SAM" id="SignalP"/>
    </source>
</evidence>
<dbReference type="SUPFAM" id="SSF53850">
    <property type="entry name" value="Periplasmic binding protein-like II"/>
    <property type="match status" value="1"/>
</dbReference>
<dbReference type="PANTHER" id="PTHR30290:SF9">
    <property type="entry name" value="OLIGOPEPTIDE-BINDING PROTEIN APPA"/>
    <property type="match status" value="1"/>
</dbReference>
<reference evidence="6 7" key="1">
    <citation type="submission" date="2016-10" db="EMBL/GenBank/DDBJ databases">
        <authorList>
            <person name="de Groot N.N."/>
        </authorList>
    </citation>
    <scope>NUCLEOTIDE SEQUENCE [LARGE SCALE GENOMIC DNA]</scope>
    <source>
        <strain evidence="6 7">CGMCC 4.6945</strain>
    </source>
</reference>
<keyword evidence="7" id="KW-1185">Reference proteome</keyword>
<gene>
    <name evidence="6" type="ORF">SAMN05421867_11180</name>
</gene>
<dbReference type="AlphaFoldDB" id="A0A1I0ZHM2"/>
<proteinExistence type="inferred from homology"/>
<dbReference type="PROSITE" id="PS51257">
    <property type="entry name" value="PROKAR_LIPOPROTEIN"/>
    <property type="match status" value="1"/>
</dbReference>
<protein>
    <submittedName>
        <fullName evidence="6">Peptide/nickel transport system substrate-binding protein</fullName>
    </submittedName>
</protein>
<dbReference type="GO" id="GO:0043190">
    <property type="term" value="C:ATP-binding cassette (ABC) transporter complex"/>
    <property type="evidence" value="ECO:0007669"/>
    <property type="project" value="InterPro"/>
</dbReference>
<feature type="chain" id="PRO_5039098921" evidence="4">
    <location>
        <begin position="18"/>
        <end position="619"/>
    </location>
</feature>
<keyword evidence="3 4" id="KW-0732">Signal</keyword>
<accession>A0A1I0ZHM2</accession>